<organism evidence="2 3">
    <name type="scientific">Winogradskyella pelagia</name>
    <dbReference type="NCBI Taxonomy" id="2819984"/>
    <lineage>
        <taxon>Bacteria</taxon>
        <taxon>Pseudomonadati</taxon>
        <taxon>Bacteroidota</taxon>
        <taxon>Flavobacteriia</taxon>
        <taxon>Flavobacteriales</taxon>
        <taxon>Flavobacteriaceae</taxon>
        <taxon>Winogradskyella</taxon>
    </lineage>
</organism>
<dbReference type="Proteomes" id="UP000676776">
    <property type="component" value="Unassembled WGS sequence"/>
</dbReference>
<evidence type="ECO:0000256" key="1">
    <source>
        <dbReference type="SAM" id="Phobius"/>
    </source>
</evidence>
<feature type="transmembrane region" description="Helical" evidence="1">
    <location>
        <begin position="7"/>
        <end position="30"/>
    </location>
</feature>
<comment type="caution">
    <text evidence="2">The sequence shown here is derived from an EMBL/GenBank/DDBJ whole genome shotgun (WGS) entry which is preliminary data.</text>
</comment>
<feature type="transmembrane region" description="Helical" evidence="1">
    <location>
        <begin position="50"/>
        <end position="76"/>
    </location>
</feature>
<reference evidence="2 3" key="1">
    <citation type="submission" date="2021-03" db="EMBL/GenBank/DDBJ databases">
        <title>Winogradskyella sp. nov., isolated from costal sediment.</title>
        <authorList>
            <person name="Gao C."/>
        </authorList>
    </citation>
    <scope>NUCLEOTIDE SEQUENCE [LARGE SCALE GENOMIC DNA]</scope>
    <source>
        <strain evidence="2 3">DF17</strain>
    </source>
</reference>
<name>A0ABS3T352_9FLAO</name>
<evidence type="ECO:0000313" key="2">
    <source>
        <dbReference type="EMBL" id="MBO3116709.1"/>
    </source>
</evidence>
<keyword evidence="1" id="KW-0812">Transmembrane</keyword>
<sequence length="137" mass="14991">MKNVLATLVGFIVASITVYILESLVGHNLFPLPEGANPMDMEWIKNNMDQIPIGSKICVVIAHFTGIVFGMLVAALISKKSLVPSYIVGGLMLAATFFNIVMLPKELWFTLSDGLFVIIGFFIGKQLSSKKIKKDSN</sequence>
<feature type="transmembrane region" description="Helical" evidence="1">
    <location>
        <begin position="83"/>
        <end position="101"/>
    </location>
</feature>
<dbReference type="EMBL" id="JAGEVF010000005">
    <property type="protein sequence ID" value="MBO3116709.1"/>
    <property type="molecule type" value="Genomic_DNA"/>
</dbReference>
<dbReference type="RefSeq" id="WP_208154074.1">
    <property type="nucleotide sequence ID" value="NZ_JAGEVF010000005.1"/>
</dbReference>
<accession>A0ABS3T352</accession>
<protein>
    <submittedName>
        <fullName evidence="2">Uncharacterized protein</fullName>
    </submittedName>
</protein>
<evidence type="ECO:0000313" key="3">
    <source>
        <dbReference type="Proteomes" id="UP000676776"/>
    </source>
</evidence>
<keyword evidence="3" id="KW-1185">Reference proteome</keyword>
<feature type="transmembrane region" description="Helical" evidence="1">
    <location>
        <begin position="107"/>
        <end position="124"/>
    </location>
</feature>
<gene>
    <name evidence="2" type="ORF">J4050_08125</name>
</gene>
<proteinExistence type="predicted"/>
<keyword evidence="1" id="KW-1133">Transmembrane helix</keyword>
<keyword evidence="1" id="KW-0472">Membrane</keyword>